<keyword evidence="3 4" id="KW-0687">Ribonucleoprotein</keyword>
<keyword evidence="2 4" id="KW-0689">Ribosomal protein</keyword>
<comment type="similarity">
    <text evidence="1 4 5">Belongs to the bacterial ribosomal protein bL17 family.</text>
</comment>
<dbReference type="NCBIfam" id="TIGR00059">
    <property type="entry name" value="L17"/>
    <property type="match status" value="1"/>
</dbReference>
<evidence type="ECO:0000313" key="8">
    <source>
        <dbReference type="Proteomes" id="UP000837803"/>
    </source>
</evidence>
<evidence type="ECO:0000256" key="6">
    <source>
        <dbReference type="SAM" id="MobiDB-lite"/>
    </source>
</evidence>
<keyword evidence="8" id="KW-1185">Reference proteome</keyword>
<dbReference type="Pfam" id="PF01196">
    <property type="entry name" value="Ribosomal_L17"/>
    <property type="match status" value="1"/>
</dbReference>
<evidence type="ECO:0000256" key="3">
    <source>
        <dbReference type="ARBA" id="ARBA00023274"/>
    </source>
</evidence>
<dbReference type="SUPFAM" id="SSF64263">
    <property type="entry name" value="Prokaryotic ribosomal protein L17"/>
    <property type="match status" value="1"/>
</dbReference>
<name>A0ABM9B2W6_9BACT</name>
<organism evidence="7 8">
    <name type="scientific">Neolewinella maritima</name>
    <dbReference type="NCBI Taxonomy" id="1383882"/>
    <lineage>
        <taxon>Bacteria</taxon>
        <taxon>Pseudomonadati</taxon>
        <taxon>Bacteroidota</taxon>
        <taxon>Saprospiria</taxon>
        <taxon>Saprospirales</taxon>
        <taxon>Lewinellaceae</taxon>
        <taxon>Neolewinella</taxon>
    </lineage>
</organism>
<proteinExistence type="inferred from homology"/>
<dbReference type="InterPro" id="IPR036373">
    <property type="entry name" value="Ribosomal_bL17_sf"/>
</dbReference>
<feature type="region of interest" description="Disordered" evidence="6">
    <location>
        <begin position="126"/>
        <end position="198"/>
    </location>
</feature>
<dbReference type="Gene3D" id="3.90.1030.10">
    <property type="entry name" value="Ribosomal protein L17"/>
    <property type="match status" value="1"/>
</dbReference>
<comment type="caution">
    <text evidence="7">The sequence shown here is derived from an EMBL/GenBank/DDBJ whole genome shotgun (WGS) entry which is preliminary data.</text>
</comment>
<evidence type="ECO:0000256" key="1">
    <source>
        <dbReference type="ARBA" id="ARBA00008777"/>
    </source>
</evidence>
<evidence type="ECO:0000313" key="7">
    <source>
        <dbReference type="EMBL" id="CAH1001539.1"/>
    </source>
</evidence>
<evidence type="ECO:0000256" key="5">
    <source>
        <dbReference type="RuleBase" id="RU000660"/>
    </source>
</evidence>
<dbReference type="Proteomes" id="UP000837803">
    <property type="component" value="Unassembled WGS sequence"/>
</dbReference>
<dbReference type="InterPro" id="IPR000456">
    <property type="entry name" value="Ribosomal_bL17"/>
</dbReference>
<protein>
    <recommendedName>
        <fullName evidence="4">Large ribosomal subunit protein bL17</fullName>
    </recommendedName>
</protein>
<feature type="compositionally biased region" description="Basic residues" evidence="6">
    <location>
        <begin position="131"/>
        <end position="142"/>
    </location>
</feature>
<reference evidence="7" key="1">
    <citation type="submission" date="2021-12" db="EMBL/GenBank/DDBJ databases">
        <authorList>
            <person name="Rodrigo-Torres L."/>
            <person name="Arahal R. D."/>
            <person name="Lucena T."/>
        </authorList>
    </citation>
    <scope>NUCLEOTIDE SEQUENCE</scope>
    <source>
        <strain evidence="7">CECT 8419</strain>
    </source>
</reference>
<evidence type="ECO:0000256" key="2">
    <source>
        <dbReference type="ARBA" id="ARBA00022980"/>
    </source>
</evidence>
<dbReference type="HAMAP" id="MF_01368">
    <property type="entry name" value="Ribosomal_bL17"/>
    <property type="match status" value="1"/>
</dbReference>
<dbReference type="PANTHER" id="PTHR14413:SF16">
    <property type="entry name" value="LARGE RIBOSOMAL SUBUNIT PROTEIN BL17M"/>
    <property type="match status" value="1"/>
</dbReference>
<accession>A0ABM9B2W6</accession>
<evidence type="ECO:0000256" key="4">
    <source>
        <dbReference type="HAMAP-Rule" id="MF_01368"/>
    </source>
</evidence>
<comment type="subunit">
    <text evidence="4">Part of the 50S ribosomal subunit. Contacts protein L32.</text>
</comment>
<sequence>MRHGKRINHLSRTSAHRKALLRNLTIALITHKRINTTLAKAKALRKYAEPLFTKSKSNDTHNRRVVFSYLQDKEAVTELFSTIADKIGDRPGGYLRVIKTGFRLGDGAEMAMIELVDFNDVYDKDGTKSAGKTRRSRRRRGGKGGSSDASQAAAPTSTADVADKPAAAPIAAAAAPVAEEPKAPKTPDVADATTSEEE</sequence>
<dbReference type="PANTHER" id="PTHR14413">
    <property type="entry name" value="RIBOSOMAL PROTEIN L17"/>
    <property type="match status" value="1"/>
</dbReference>
<dbReference type="EMBL" id="CAKLPZ010000003">
    <property type="protein sequence ID" value="CAH1001539.1"/>
    <property type="molecule type" value="Genomic_DNA"/>
</dbReference>
<feature type="compositionally biased region" description="Low complexity" evidence="6">
    <location>
        <begin position="164"/>
        <end position="178"/>
    </location>
</feature>
<dbReference type="RefSeq" id="WP_238751391.1">
    <property type="nucleotide sequence ID" value="NZ_CAKLPZ010000003.1"/>
</dbReference>
<gene>
    <name evidence="4" type="primary">rplQ</name>
    <name evidence="7" type="ORF">LEM8419_02442</name>
</gene>